<gene>
    <name evidence="1" type="ORF">NCTC13229_05251</name>
</gene>
<dbReference type="AlphaFoldDB" id="A0AB38FK58"/>
<proteinExistence type="predicted"/>
<dbReference type="SUPFAM" id="SSF69304">
    <property type="entry name" value="Tricorn protease N-terminal domain"/>
    <property type="match status" value="1"/>
</dbReference>
<accession>A0AB38FK58</accession>
<reference evidence="1 2" key="1">
    <citation type="submission" date="2018-06" db="EMBL/GenBank/DDBJ databases">
        <authorList>
            <consortium name="Pathogen Informatics"/>
            <person name="Doyle S."/>
        </authorList>
    </citation>
    <scope>NUCLEOTIDE SEQUENCE [LARGE SCALE GENOMIC DNA]</scope>
    <source>
        <strain evidence="1 2">NCTC13229</strain>
    </source>
</reference>
<comment type="caution">
    <text evidence="1">The sequence shown here is derived from an EMBL/GenBank/DDBJ whole genome shotgun (WGS) entry which is preliminary data.</text>
</comment>
<evidence type="ECO:0000313" key="1">
    <source>
        <dbReference type="EMBL" id="SPZ41740.1"/>
    </source>
</evidence>
<name>A0AB38FK58_RHOWR</name>
<sequence>MFVFDEGGNVLGRLEDEPIYANPVLASKQSLVTASGRAVTTLTSTSRIDVPVDEGIVEAAANNPETGSATVWFNSGRTSNFVSVDADGQTRTGSVQGMVRTATYCGDRQFAVVRDIIPTGEMTKHRLYELPPGGGLVVRGEWDLPVGVGPASRNPACAADGQSILALWRMPDLALVRIDVSDGSQSETVLDMPGFAQNAWGTTAVVGDRLYWLNQDGQVLSVSTTGPSAVALEWAIPDPDKTTTTVSGTTVTVVNYRGRPVFSQHDLITGNQTRDPIELPWLESIVGSPAGNTLYSIADVTTLEEQPQ</sequence>
<dbReference type="Proteomes" id="UP000251211">
    <property type="component" value="Unassembled WGS sequence"/>
</dbReference>
<evidence type="ECO:0000313" key="2">
    <source>
        <dbReference type="Proteomes" id="UP000251211"/>
    </source>
</evidence>
<protein>
    <submittedName>
        <fullName evidence="1">Uncharacterized protein</fullName>
    </submittedName>
</protein>
<organism evidence="1 2">
    <name type="scientific">Rhodococcus wratislaviensis</name>
    <name type="common">Tsukamurella wratislaviensis</name>
    <dbReference type="NCBI Taxonomy" id="44752"/>
    <lineage>
        <taxon>Bacteria</taxon>
        <taxon>Bacillati</taxon>
        <taxon>Actinomycetota</taxon>
        <taxon>Actinomycetes</taxon>
        <taxon>Mycobacteriales</taxon>
        <taxon>Nocardiaceae</taxon>
        <taxon>Rhodococcus</taxon>
    </lineage>
</organism>
<dbReference type="EMBL" id="UAUI01000024">
    <property type="protein sequence ID" value="SPZ41740.1"/>
    <property type="molecule type" value="Genomic_DNA"/>
</dbReference>